<keyword evidence="8" id="KW-1185">Reference proteome</keyword>
<feature type="binding site" evidence="6">
    <location>
        <position position="64"/>
    </location>
    <ligand>
        <name>a divalent metal cation</name>
        <dbReference type="ChEBI" id="CHEBI:60240"/>
        <label>2</label>
    </ligand>
</feature>
<accession>A0A1H3VLD1</accession>
<gene>
    <name evidence="7" type="ORF">SAMN05192529_101255</name>
</gene>
<evidence type="ECO:0000256" key="1">
    <source>
        <dbReference type="ARBA" id="ARBA00006964"/>
    </source>
</evidence>
<dbReference type="InterPro" id="IPR017221">
    <property type="entry name" value="DUF34/NIF3_bac"/>
</dbReference>
<sequence length="365" mass="39672">MQIQDVISILEKVAPAAYQESYDNAGLITGSPAWACKGILISLDCLEGTIEEAVKKGCNLVVAHHPILFKGTRQLTGKDYIQRTLIKAIKADVAIYAIHTNLDNVAGGVSKKMADLLGLINPRILDPKSGLLSSLVTFVPQQNADAVRKALFAAGAGSIGPYDDCAFSVTGTGTFKPQQGATPAIGHVGATEQVTEQRIELIFPNHLQGKLIQALIKAHPYEQVAYYIHPLVNKDQDVGSGMIGELPQPADYQEVLAKIKEVFQVPVIRHTPLLDKKVQKIALCGGAGSFLTKTAIAAGADLYLTADVKYHEFFDADGQIVLMDIGHFESEQYTIELLFDILAQKFPTFAILKSVYYTNPVLYYI</sequence>
<dbReference type="PANTHER" id="PTHR13799">
    <property type="entry name" value="NGG1 INTERACTING FACTOR 3"/>
    <property type="match status" value="1"/>
</dbReference>
<dbReference type="InterPro" id="IPR015867">
    <property type="entry name" value="N-reg_PII/ATP_PRibTrfase_C"/>
</dbReference>
<dbReference type="EMBL" id="FNQY01000001">
    <property type="protein sequence ID" value="SDZ75585.1"/>
    <property type="molecule type" value="Genomic_DNA"/>
</dbReference>
<organism evidence="7 8">
    <name type="scientific">Arachidicoccus rhizosphaerae</name>
    <dbReference type="NCBI Taxonomy" id="551991"/>
    <lineage>
        <taxon>Bacteria</taxon>
        <taxon>Pseudomonadati</taxon>
        <taxon>Bacteroidota</taxon>
        <taxon>Chitinophagia</taxon>
        <taxon>Chitinophagales</taxon>
        <taxon>Chitinophagaceae</taxon>
        <taxon>Arachidicoccus</taxon>
    </lineage>
</organism>
<feature type="binding site" evidence="6">
    <location>
        <position position="331"/>
    </location>
    <ligand>
        <name>a divalent metal cation</name>
        <dbReference type="ChEBI" id="CHEBI:60240"/>
        <label>1</label>
    </ligand>
</feature>
<comment type="similarity">
    <text evidence="1 5">Belongs to the GTP cyclohydrolase I type 2/NIF3 family.</text>
</comment>
<dbReference type="InterPro" id="IPR036069">
    <property type="entry name" value="DUF34/NIF3_sf"/>
</dbReference>
<dbReference type="RefSeq" id="WP_091392341.1">
    <property type="nucleotide sequence ID" value="NZ_FNQY01000001.1"/>
</dbReference>
<proteinExistence type="inferred from homology"/>
<dbReference type="FunFam" id="3.30.70.120:FF:000006">
    <property type="entry name" value="GTP cyclohydrolase 1 type 2 homolog"/>
    <property type="match status" value="1"/>
</dbReference>
<dbReference type="PIRSF" id="PIRSF037489">
    <property type="entry name" value="UCP037489_NIF3_YqfO"/>
    <property type="match status" value="1"/>
</dbReference>
<dbReference type="GO" id="GO:0005737">
    <property type="term" value="C:cytoplasm"/>
    <property type="evidence" value="ECO:0007669"/>
    <property type="project" value="TreeGrafter"/>
</dbReference>
<dbReference type="Gene3D" id="3.40.1390.30">
    <property type="entry name" value="NIF3 (NGG1p interacting factor 3)-like"/>
    <property type="match status" value="1"/>
</dbReference>
<dbReference type="GO" id="GO:0046872">
    <property type="term" value="F:metal ion binding"/>
    <property type="evidence" value="ECO:0007669"/>
    <property type="project" value="UniProtKB-UniRule"/>
</dbReference>
<dbReference type="Pfam" id="PF01784">
    <property type="entry name" value="DUF34_NIF3"/>
    <property type="match status" value="1"/>
</dbReference>
<protein>
    <recommendedName>
        <fullName evidence="3 5">GTP cyclohydrolase 1 type 2 homolog</fullName>
    </recommendedName>
</protein>
<evidence type="ECO:0000256" key="6">
    <source>
        <dbReference type="PIRSR" id="PIRSR602678-1"/>
    </source>
</evidence>
<name>A0A1H3VLD1_9BACT</name>
<keyword evidence="4 5" id="KW-0479">Metal-binding</keyword>
<feature type="binding site" evidence="6">
    <location>
        <position position="65"/>
    </location>
    <ligand>
        <name>a divalent metal cation</name>
        <dbReference type="ChEBI" id="CHEBI:60240"/>
        <label>1</label>
    </ligand>
</feature>
<dbReference type="NCBIfam" id="TIGR00486">
    <property type="entry name" value="YbgI_SA1388"/>
    <property type="match status" value="1"/>
</dbReference>
<evidence type="ECO:0000256" key="4">
    <source>
        <dbReference type="ARBA" id="ARBA00022723"/>
    </source>
</evidence>
<dbReference type="AlphaFoldDB" id="A0A1H3VLD1"/>
<dbReference type="FunFam" id="3.40.1390.30:FF:000001">
    <property type="entry name" value="GTP cyclohydrolase 1 type 2"/>
    <property type="match status" value="1"/>
</dbReference>
<feature type="binding site" evidence="6">
    <location>
        <position position="327"/>
    </location>
    <ligand>
        <name>a divalent metal cation</name>
        <dbReference type="ChEBI" id="CHEBI:60240"/>
        <label>1</label>
    </ligand>
</feature>
<evidence type="ECO:0000313" key="7">
    <source>
        <dbReference type="EMBL" id="SDZ75585.1"/>
    </source>
</evidence>
<comment type="subunit">
    <text evidence="2">Homohexamer.</text>
</comment>
<reference evidence="7 8" key="1">
    <citation type="submission" date="2016-10" db="EMBL/GenBank/DDBJ databases">
        <authorList>
            <person name="de Groot N.N."/>
        </authorList>
    </citation>
    <scope>NUCLEOTIDE SEQUENCE [LARGE SCALE GENOMIC DNA]</scope>
    <source>
        <strain evidence="7 8">Vu-144</strain>
    </source>
</reference>
<dbReference type="PANTHER" id="PTHR13799:SF14">
    <property type="entry name" value="GTP CYCLOHYDROLASE 1 TYPE 2 HOMOLOG"/>
    <property type="match status" value="1"/>
</dbReference>
<evidence type="ECO:0000256" key="2">
    <source>
        <dbReference type="ARBA" id="ARBA00011643"/>
    </source>
</evidence>
<dbReference type="SUPFAM" id="SSF102705">
    <property type="entry name" value="NIF3 (NGG1p interacting factor 3)-like"/>
    <property type="match status" value="1"/>
</dbReference>
<dbReference type="InterPro" id="IPR002678">
    <property type="entry name" value="DUF34/NIF3"/>
</dbReference>
<evidence type="ECO:0000256" key="5">
    <source>
        <dbReference type="PIRNR" id="PIRNR037489"/>
    </source>
</evidence>
<evidence type="ECO:0000256" key="3">
    <source>
        <dbReference type="ARBA" id="ARBA00022112"/>
    </source>
</evidence>
<evidence type="ECO:0000313" key="8">
    <source>
        <dbReference type="Proteomes" id="UP000199041"/>
    </source>
</evidence>
<feature type="binding site" evidence="6">
    <location>
        <position position="103"/>
    </location>
    <ligand>
        <name>a divalent metal cation</name>
        <dbReference type="ChEBI" id="CHEBI:60240"/>
        <label>1</label>
    </ligand>
</feature>
<dbReference type="OrthoDB" id="9792792at2"/>
<dbReference type="Proteomes" id="UP000199041">
    <property type="component" value="Unassembled WGS sequence"/>
</dbReference>
<dbReference type="Gene3D" id="3.30.70.120">
    <property type="match status" value="1"/>
</dbReference>
<dbReference type="STRING" id="551991.SAMN05192529_101255"/>